<reference evidence="4 5" key="2">
    <citation type="submission" date="2016-08" db="EMBL/GenBank/DDBJ databases">
        <title>Orenia metallireducens sp. nov. strain Z6, a Novel Metal-reducing Firmicute from the Deep Subsurface.</title>
        <authorList>
            <person name="Maxim B.I."/>
            <person name="Kenneth K."/>
            <person name="Flynn T.M."/>
            <person name="Oloughlin E.J."/>
            <person name="Locke R.A."/>
            <person name="Weber J.R."/>
            <person name="Egan S.M."/>
            <person name="Mackie R.I."/>
            <person name="Cann I.K."/>
        </authorList>
    </citation>
    <scope>NUCLEOTIDE SEQUENCE [LARGE SCALE GENOMIC DNA]</scope>
    <source>
        <strain evidence="4 5">Z6</strain>
    </source>
</reference>
<accession>A0A1C0AAG4</accession>
<protein>
    <recommendedName>
        <fullName evidence="3">HTH tetR-type domain-containing protein</fullName>
    </recommendedName>
</protein>
<dbReference type="InterPro" id="IPR050624">
    <property type="entry name" value="HTH-type_Tx_Regulator"/>
</dbReference>
<dbReference type="AlphaFoldDB" id="A0A1C0AAG4"/>
<dbReference type="SUPFAM" id="SSF46689">
    <property type="entry name" value="Homeodomain-like"/>
    <property type="match status" value="1"/>
</dbReference>
<evidence type="ECO:0000256" key="1">
    <source>
        <dbReference type="ARBA" id="ARBA00023125"/>
    </source>
</evidence>
<dbReference type="GO" id="GO:0003677">
    <property type="term" value="F:DNA binding"/>
    <property type="evidence" value="ECO:0007669"/>
    <property type="project" value="UniProtKB-UniRule"/>
</dbReference>
<reference evidence="5" key="1">
    <citation type="submission" date="2016-07" db="EMBL/GenBank/DDBJ databases">
        <authorList>
            <person name="Florea S."/>
            <person name="Webb J.S."/>
            <person name="Jaromczyk J."/>
            <person name="Schardl C.L."/>
        </authorList>
    </citation>
    <scope>NUCLEOTIDE SEQUENCE [LARGE SCALE GENOMIC DNA]</scope>
    <source>
        <strain evidence="5">Z6</strain>
    </source>
</reference>
<dbReference type="Proteomes" id="UP000093514">
    <property type="component" value="Unassembled WGS sequence"/>
</dbReference>
<comment type="caution">
    <text evidence="4">The sequence shown here is derived from an EMBL/GenBank/DDBJ whole genome shotgun (WGS) entry which is preliminary data.</text>
</comment>
<sequence length="201" mass="23727">MAQKNTKDLILDAALDLFSEKGFAATSIREIAEKVGIRKSSIYNHFKSKEDIFETLFSILGAKTIKGIFENKELQEKINHPYDFLKIFAKLVKKFVDNLEEEKLLKVMLMEHNSEVVRRMMKEKFLEEDREILIKIFKEMIEKGLIKPYDPLTLANEFIGTLIFIRIQHLLLSYETDDFSVIYNLIDRHIEFFWNAIKVED</sequence>
<evidence type="ECO:0000259" key="3">
    <source>
        <dbReference type="PROSITE" id="PS50977"/>
    </source>
</evidence>
<dbReference type="Pfam" id="PF00440">
    <property type="entry name" value="TetR_N"/>
    <property type="match status" value="1"/>
</dbReference>
<dbReference type="PROSITE" id="PS50977">
    <property type="entry name" value="HTH_TETR_2"/>
    <property type="match status" value="1"/>
</dbReference>
<dbReference type="EMBL" id="LWDV01000008">
    <property type="protein sequence ID" value="OCL27288.1"/>
    <property type="molecule type" value="Genomic_DNA"/>
</dbReference>
<dbReference type="InterPro" id="IPR001647">
    <property type="entry name" value="HTH_TetR"/>
</dbReference>
<proteinExistence type="predicted"/>
<dbReference type="Gene3D" id="1.10.357.10">
    <property type="entry name" value="Tetracycline Repressor, domain 2"/>
    <property type="match status" value="1"/>
</dbReference>
<evidence type="ECO:0000313" key="4">
    <source>
        <dbReference type="EMBL" id="OCL27288.1"/>
    </source>
</evidence>
<evidence type="ECO:0000313" key="5">
    <source>
        <dbReference type="Proteomes" id="UP000093514"/>
    </source>
</evidence>
<keyword evidence="1 2" id="KW-0238">DNA-binding</keyword>
<dbReference type="RefSeq" id="WP_068717018.1">
    <property type="nucleotide sequence ID" value="NZ_LWDV01000008.1"/>
</dbReference>
<dbReference type="InterPro" id="IPR009057">
    <property type="entry name" value="Homeodomain-like_sf"/>
</dbReference>
<organism evidence="4 5">
    <name type="scientific">Orenia metallireducens</name>
    <dbReference type="NCBI Taxonomy" id="1413210"/>
    <lineage>
        <taxon>Bacteria</taxon>
        <taxon>Bacillati</taxon>
        <taxon>Bacillota</taxon>
        <taxon>Clostridia</taxon>
        <taxon>Halanaerobiales</taxon>
        <taxon>Halobacteroidaceae</taxon>
        <taxon>Orenia</taxon>
    </lineage>
</organism>
<feature type="domain" description="HTH tetR-type" evidence="3">
    <location>
        <begin position="4"/>
        <end position="64"/>
    </location>
</feature>
<gene>
    <name evidence="4" type="ORF">U472_07430</name>
</gene>
<dbReference type="PRINTS" id="PR00455">
    <property type="entry name" value="HTHTETR"/>
</dbReference>
<dbReference type="SUPFAM" id="SSF48498">
    <property type="entry name" value="Tetracyclin repressor-like, C-terminal domain"/>
    <property type="match status" value="1"/>
</dbReference>
<evidence type="ECO:0000256" key="2">
    <source>
        <dbReference type="PROSITE-ProRule" id="PRU00335"/>
    </source>
</evidence>
<dbReference type="OrthoDB" id="9808476at2"/>
<dbReference type="PANTHER" id="PTHR43479">
    <property type="entry name" value="ACREF/ENVCD OPERON REPRESSOR-RELATED"/>
    <property type="match status" value="1"/>
</dbReference>
<dbReference type="PANTHER" id="PTHR43479:SF11">
    <property type="entry name" value="ACREF_ENVCD OPERON REPRESSOR-RELATED"/>
    <property type="match status" value="1"/>
</dbReference>
<name>A0A1C0AAG4_9FIRM</name>
<dbReference type="InterPro" id="IPR036271">
    <property type="entry name" value="Tet_transcr_reg_TetR-rel_C_sf"/>
</dbReference>
<feature type="DNA-binding region" description="H-T-H motif" evidence="2">
    <location>
        <begin position="27"/>
        <end position="46"/>
    </location>
</feature>
<keyword evidence="5" id="KW-1185">Reference proteome</keyword>